<dbReference type="InterPro" id="IPR009057">
    <property type="entry name" value="Homeodomain-like_sf"/>
</dbReference>
<dbReference type="Pfam" id="PF00440">
    <property type="entry name" value="TetR_N"/>
    <property type="match status" value="1"/>
</dbReference>
<reference evidence="4 5" key="1">
    <citation type="submission" date="2019-07" db="EMBL/GenBank/DDBJ databases">
        <title>Full genome sequence of Humibacter sp. WJ7-1.</title>
        <authorList>
            <person name="Im W.-T."/>
        </authorList>
    </citation>
    <scope>NUCLEOTIDE SEQUENCE [LARGE SCALE GENOMIC DNA]</scope>
    <source>
        <strain evidence="4 5">WJ7-1</strain>
    </source>
</reference>
<dbReference type="PROSITE" id="PS50977">
    <property type="entry name" value="HTH_TETR_2"/>
    <property type="match status" value="1"/>
</dbReference>
<evidence type="ECO:0000313" key="4">
    <source>
        <dbReference type="EMBL" id="QDZ14468.1"/>
    </source>
</evidence>
<dbReference type="PANTHER" id="PTHR30055:SF174">
    <property type="entry name" value="TRANSCRIPTIONAL REGULATORY PROTEIN (PROBABLY TETR-FAMILY)-RELATED"/>
    <property type="match status" value="1"/>
</dbReference>
<keyword evidence="1 2" id="KW-0238">DNA-binding</keyword>
<dbReference type="Gene3D" id="1.10.357.10">
    <property type="entry name" value="Tetracycline Repressor, domain 2"/>
    <property type="match status" value="1"/>
</dbReference>
<organism evidence="4 5">
    <name type="scientific">Humibacter ginsenosidimutans</name>
    <dbReference type="NCBI Taxonomy" id="2599293"/>
    <lineage>
        <taxon>Bacteria</taxon>
        <taxon>Bacillati</taxon>
        <taxon>Actinomycetota</taxon>
        <taxon>Actinomycetes</taxon>
        <taxon>Micrococcales</taxon>
        <taxon>Microbacteriaceae</taxon>
        <taxon>Humibacter</taxon>
    </lineage>
</organism>
<evidence type="ECO:0000259" key="3">
    <source>
        <dbReference type="PROSITE" id="PS50977"/>
    </source>
</evidence>
<evidence type="ECO:0000256" key="2">
    <source>
        <dbReference type="PROSITE-ProRule" id="PRU00335"/>
    </source>
</evidence>
<keyword evidence="5" id="KW-1185">Reference proteome</keyword>
<dbReference type="GO" id="GO:0000976">
    <property type="term" value="F:transcription cis-regulatory region binding"/>
    <property type="evidence" value="ECO:0007669"/>
    <property type="project" value="TreeGrafter"/>
</dbReference>
<protein>
    <submittedName>
        <fullName evidence="4">TetR/AcrR family transcriptional regulator</fullName>
    </submittedName>
</protein>
<dbReference type="GO" id="GO:0003700">
    <property type="term" value="F:DNA-binding transcription factor activity"/>
    <property type="evidence" value="ECO:0007669"/>
    <property type="project" value="TreeGrafter"/>
</dbReference>
<dbReference type="PANTHER" id="PTHR30055">
    <property type="entry name" value="HTH-TYPE TRANSCRIPTIONAL REGULATOR RUTR"/>
    <property type="match status" value="1"/>
</dbReference>
<dbReference type="SUPFAM" id="SSF46689">
    <property type="entry name" value="Homeodomain-like"/>
    <property type="match status" value="1"/>
</dbReference>
<evidence type="ECO:0000313" key="5">
    <source>
        <dbReference type="Proteomes" id="UP000320216"/>
    </source>
</evidence>
<dbReference type="InterPro" id="IPR001647">
    <property type="entry name" value="HTH_TetR"/>
</dbReference>
<dbReference type="KEGG" id="huw:FPZ11_06565"/>
<gene>
    <name evidence="4" type="ORF">FPZ11_06565</name>
</gene>
<dbReference type="AlphaFoldDB" id="A0A5B8M0X7"/>
<evidence type="ECO:0000256" key="1">
    <source>
        <dbReference type="ARBA" id="ARBA00023125"/>
    </source>
</evidence>
<name>A0A5B8M0X7_9MICO</name>
<dbReference type="InterPro" id="IPR050109">
    <property type="entry name" value="HTH-type_TetR-like_transc_reg"/>
</dbReference>
<dbReference type="OrthoDB" id="8479950at2"/>
<feature type="DNA-binding region" description="H-T-H motif" evidence="2">
    <location>
        <begin position="35"/>
        <end position="54"/>
    </location>
</feature>
<proteinExistence type="predicted"/>
<dbReference type="Proteomes" id="UP000320216">
    <property type="component" value="Chromosome"/>
</dbReference>
<feature type="domain" description="HTH tetR-type" evidence="3">
    <location>
        <begin position="12"/>
        <end position="72"/>
    </location>
</feature>
<dbReference type="RefSeq" id="WP_146319398.1">
    <property type="nucleotide sequence ID" value="NZ_CP042305.1"/>
</dbReference>
<sequence length="207" mass="22413">MPAERRTRMTPDERRAQLIALGVAALADRPLDQLNVEDLSAQAGVSRGLLFYYFDSKQGFHREVVRAARDGMLNATEPELDLPPLERLHTTLEKIVGFVREHRSTFVSLVHGVASGDSEVRAVVEEAEQIQTQRVIAVFDELGVPSSPLLHVALRAWVAFAEQALVDGELVAGAEGDKAAAEFLAFLERSAFAVVESAAGPLPDAGS</sequence>
<accession>A0A5B8M0X7</accession>
<dbReference type="EMBL" id="CP042305">
    <property type="protein sequence ID" value="QDZ14468.1"/>
    <property type="molecule type" value="Genomic_DNA"/>
</dbReference>